<dbReference type="PANTHER" id="PTHR33332">
    <property type="entry name" value="REVERSE TRANSCRIPTASE DOMAIN-CONTAINING PROTEIN"/>
    <property type="match status" value="1"/>
</dbReference>
<reference evidence="1" key="1">
    <citation type="submission" date="2022-03" db="EMBL/GenBank/DDBJ databases">
        <authorList>
            <person name="Tunstrom K."/>
        </authorList>
    </citation>
    <scope>NUCLEOTIDE SEQUENCE</scope>
</reference>
<gene>
    <name evidence="1" type="ORF">EEDITHA_LOCUS4456</name>
</gene>
<accession>A0AAU9TNL5</accession>
<evidence type="ECO:0000313" key="2">
    <source>
        <dbReference type="Proteomes" id="UP001153954"/>
    </source>
</evidence>
<dbReference type="AlphaFoldDB" id="A0AAU9TNL5"/>
<organism evidence="1 2">
    <name type="scientific">Euphydryas editha</name>
    <name type="common">Edith's checkerspot</name>
    <dbReference type="NCBI Taxonomy" id="104508"/>
    <lineage>
        <taxon>Eukaryota</taxon>
        <taxon>Metazoa</taxon>
        <taxon>Ecdysozoa</taxon>
        <taxon>Arthropoda</taxon>
        <taxon>Hexapoda</taxon>
        <taxon>Insecta</taxon>
        <taxon>Pterygota</taxon>
        <taxon>Neoptera</taxon>
        <taxon>Endopterygota</taxon>
        <taxon>Lepidoptera</taxon>
        <taxon>Glossata</taxon>
        <taxon>Ditrysia</taxon>
        <taxon>Papilionoidea</taxon>
        <taxon>Nymphalidae</taxon>
        <taxon>Nymphalinae</taxon>
        <taxon>Euphydryas</taxon>
    </lineage>
</organism>
<name>A0AAU9TNL5_EUPED</name>
<dbReference type="Proteomes" id="UP001153954">
    <property type="component" value="Unassembled WGS sequence"/>
</dbReference>
<dbReference type="EMBL" id="CAKOGL010000007">
    <property type="protein sequence ID" value="CAH2088283.1"/>
    <property type="molecule type" value="Genomic_DNA"/>
</dbReference>
<evidence type="ECO:0000313" key="1">
    <source>
        <dbReference type="EMBL" id="CAH2088283.1"/>
    </source>
</evidence>
<dbReference type="PRINTS" id="PR01345">
    <property type="entry name" value="CERVTRCPTASE"/>
</dbReference>
<sequence>MTLNYVKSYVPTREDSLSLQSDLSELSQWCLDNDMVLNINKCKHVRFGRKVRTYETCYFLGGSPLTKCDTISDLGITFDTKLTFVPHIDSISNKASKMLGFVMRNTKKFKHPRTKITLYCAYVRSVLEYGSVIWAPHYTVHQLRLERLQKRFLRYLSYSCYEFGKLASYKHKLKLYKMHSLIDRRHVHDMIFLFKVLRGQIDCPTLLRLFHFRVPSHLPRRPLGLLSAPAARTNLKQNYTVSRLCKNFNALCIFVDIFNDNLTVFKTAVFDQVSNI</sequence>
<protein>
    <recommendedName>
        <fullName evidence="3">Reverse transcriptase</fullName>
    </recommendedName>
</protein>
<keyword evidence="2" id="KW-1185">Reference proteome</keyword>
<evidence type="ECO:0008006" key="3">
    <source>
        <dbReference type="Google" id="ProtNLM"/>
    </source>
</evidence>
<proteinExistence type="predicted"/>
<comment type="caution">
    <text evidence="1">The sequence shown here is derived from an EMBL/GenBank/DDBJ whole genome shotgun (WGS) entry which is preliminary data.</text>
</comment>